<keyword evidence="4" id="KW-1185">Reference proteome</keyword>
<dbReference type="Gene3D" id="3.10.100.10">
    <property type="entry name" value="Mannose-Binding Protein A, subunit A"/>
    <property type="match status" value="1"/>
</dbReference>
<reference evidence="3" key="2">
    <citation type="submission" date="2025-08" db="UniProtKB">
        <authorList>
            <consortium name="Ensembl"/>
        </authorList>
    </citation>
    <scope>IDENTIFICATION</scope>
</reference>
<dbReference type="AlphaFoldDB" id="H3A3W1"/>
<dbReference type="eggNOG" id="KOG4297">
    <property type="taxonomic scope" value="Eukaryota"/>
</dbReference>
<protein>
    <recommendedName>
        <fullName evidence="2">C-type lectin domain-containing protein</fullName>
    </recommendedName>
</protein>
<evidence type="ECO:0000259" key="2">
    <source>
        <dbReference type="PROSITE" id="PS50041"/>
    </source>
</evidence>
<dbReference type="InterPro" id="IPR050111">
    <property type="entry name" value="C-type_lectin/snaclec_domain"/>
</dbReference>
<proteinExistence type="predicted"/>
<dbReference type="InterPro" id="IPR033989">
    <property type="entry name" value="CD209-like_CTLD"/>
</dbReference>
<feature type="domain" description="C-type lectin" evidence="2">
    <location>
        <begin position="9"/>
        <end position="127"/>
    </location>
</feature>
<dbReference type="HOGENOM" id="CLU_049894_10_2_1"/>
<name>H3A3W1_LATCH</name>
<dbReference type="InterPro" id="IPR016187">
    <property type="entry name" value="CTDL_fold"/>
</dbReference>
<reference evidence="4" key="1">
    <citation type="submission" date="2011-08" db="EMBL/GenBank/DDBJ databases">
        <title>The draft genome of Latimeria chalumnae.</title>
        <authorList>
            <person name="Di Palma F."/>
            <person name="Alfoldi J."/>
            <person name="Johnson J."/>
            <person name="Berlin A."/>
            <person name="Gnerre S."/>
            <person name="Jaffe D."/>
            <person name="MacCallum I."/>
            <person name="Young S."/>
            <person name="Walker B.J."/>
            <person name="Lander E."/>
            <person name="Lindblad-Toh K."/>
        </authorList>
    </citation>
    <scope>NUCLEOTIDE SEQUENCE [LARGE SCALE GENOMIC DNA]</scope>
    <source>
        <strain evidence="4">Wild caught</strain>
    </source>
</reference>
<dbReference type="InterPro" id="IPR016186">
    <property type="entry name" value="C-type_lectin-like/link_sf"/>
</dbReference>
<evidence type="ECO:0000256" key="1">
    <source>
        <dbReference type="ARBA" id="ARBA00022734"/>
    </source>
</evidence>
<dbReference type="Pfam" id="PF00059">
    <property type="entry name" value="Lectin_C"/>
    <property type="match status" value="1"/>
</dbReference>
<organism evidence="3 4">
    <name type="scientific">Latimeria chalumnae</name>
    <name type="common">Coelacanth</name>
    <dbReference type="NCBI Taxonomy" id="7897"/>
    <lineage>
        <taxon>Eukaryota</taxon>
        <taxon>Metazoa</taxon>
        <taxon>Chordata</taxon>
        <taxon>Craniata</taxon>
        <taxon>Vertebrata</taxon>
        <taxon>Euteleostomi</taxon>
        <taxon>Coelacanthiformes</taxon>
        <taxon>Coelacanthidae</taxon>
        <taxon>Latimeria</taxon>
    </lineage>
</organism>
<reference evidence="3" key="3">
    <citation type="submission" date="2025-09" db="UniProtKB">
        <authorList>
            <consortium name="Ensembl"/>
        </authorList>
    </citation>
    <scope>IDENTIFICATION</scope>
</reference>
<dbReference type="STRING" id="7897.ENSLACP00000004332"/>
<keyword evidence="1" id="KW-0430">Lectin</keyword>
<dbReference type="InterPro" id="IPR001304">
    <property type="entry name" value="C-type_lectin-like"/>
</dbReference>
<accession>H3A3W1</accession>
<evidence type="ECO:0000313" key="3">
    <source>
        <dbReference type="Ensembl" id="ENSLACP00000004332.1"/>
    </source>
</evidence>
<dbReference type="PANTHER" id="PTHR22803">
    <property type="entry name" value="MANNOSE, PHOSPHOLIPASE, LECTIN RECEPTOR RELATED"/>
    <property type="match status" value="1"/>
</dbReference>
<dbReference type="PROSITE" id="PS50041">
    <property type="entry name" value="C_TYPE_LECTIN_2"/>
    <property type="match status" value="1"/>
</dbReference>
<dbReference type="SUPFAM" id="SSF56436">
    <property type="entry name" value="C-type lectin-like"/>
    <property type="match status" value="1"/>
</dbReference>
<dbReference type="GeneTree" id="ENSGT01030000234575"/>
<sequence length="133" mass="15560">CCETGWILFNSNCYYFTQKEETWQESRRTCQSLKSDLVMIKSKEKQDFIAEQIQAAYWIGLTDQDSEGWWKWVDSTNSSHSESFWREGEPNGGRVENCATIGGWGTEEIIKKWFDVNCQKSFYGICERKPVSL</sequence>
<evidence type="ECO:0000313" key="4">
    <source>
        <dbReference type="Proteomes" id="UP000008672"/>
    </source>
</evidence>
<dbReference type="OMA" id="PLANFRW"/>
<dbReference type="SMART" id="SM00034">
    <property type="entry name" value="CLECT"/>
    <property type="match status" value="1"/>
</dbReference>
<dbReference type="InParanoid" id="H3A3W1"/>
<dbReference type="EMBL" id="AFYH01214431">
    <property type="status" value="NOT_ANNOTATED_CDS"/>
    <property type="molecule type" value="Genomic_DNA"/>
</dbReference>
<dbReference type="CDD" id="cd03590">
    <property type="entry name" value="CLECT_DC-SIGN_like"/>
    <property type="match status" value="1"/>
</dbReference>
<dbReference type="Proteomes" id="UP000008672">
    <property type="component" value="Unassembled WGS sequence"/>
</dbReference>
<dbReference type="Ensembl" id="ENSLACT00000004370.1">
    <property type="protein sequence ID" value="ENSLACP00000004332.1"/>
    <property type="gene ID" value="ENSLACG00000003853.1"/>
</dbReference>
<dbReference type="GO" id="GO:0030246">
    <property type="term" value="F:carbohydrate binding"/>
    <property type="evidence" value="ECO:0007669"/>
    <property type="project" value="UniProtKB-KW"/>
</dbReference>